<dbReference type="SUPFAM" id="SSF52374">
    <property type="entry name" value="Nucleotidylyl transferase"/>
    <property type="match status" value="1"/>
</dbReference>
<keyword evidence="5 10" id="KW-0067">ATP-binding</keyword>
<dbReference type="Proteomes" id="UP000887458">
    <property type="component" value="Unassembled WGS sequence"/>
</dbReference>
<dbReference type="EMBL" id="NJHN03000119">
    <property type="protein sequence ID" value="KAH9413792.1"/>
    <property type="molecule type" value="Genomic_DNA"/>
</dbReference>
<reference evidence="14 15" key="1">
    <citation type="journal article" date="2018" name="J. Allergy Clin. Immunol.">
        <title>High-quality assembly of Dermatophagoides pteronyssinus genome and transcriptome reveals a wide range of novel allergens.</title>
        <authorList>
            <person name="Liu X.Y."/>
            <person name="Yang K.Y."/>
            <person name="Wang M.Q."/>
            <person name="Kwok J.S."/>
            <person name="Zeng X."/>
            <person name="Yang Z."/>
            <person name="Xiao X.J."/>
            <person name="Lau C.P."/>
            <person name="Li Y."/>
            <person name="Huang Z.M."/>
            <person name="Ba J.G."/>
            <person name="Yim A.K."/>
            <person name="Ouyang C.Y."/>
            <person name="Ngai S.M."/>
            <person name="Chan T.F."/>
            <person name="Leung E.L."/>
            <person name="Liu L."/>
            <person name="Liu Z.G."/>
            <person name="Tsui S.K."/>
        </authorList>
    </citation>
    <scope>NUCLEOTIDE SEQUENCE [LARGE SCALE GENOMIC DNA]</scope>
    <source>
        <strain evidence="14">Derp</strain>
    </source>
</reference>
<evidence type="ECO:0000256" key="4">
    <source>
        <dbReference type="ARBA" id="ARBA00022741"/>
    </source>
</evidence>
<dbReference type="InterPro" id="IPR014729">
    <property type="entry name" value="Rossmann-like_a/b/a_fold"/>
</dbReference>
<dbReference type="InterPro" id="IPR001412">
    <property type="entry name" value="aa-tRNA-synth_I_CS"/>
</dbReference>
<protein>
    <recommendedName>
        <fullName evidence="2">leucine--tRNA ligase</fullName>
        <ecNumber evidence="2">6.1.1.4</ecNumber>
    </recommendedName>
    <alternativeName>
        <fullName evidence="8">Leucyl-tRNA synthetase</fullName>
    </alternativeName>
</protein>
<evidence type="ECO:0000313" key="15">
    <source>
        <dbReference type="Proteomes" id="UP000887458"/>
    </source>
</evidence>
<reference evidence="14 15" key="2">
    <citation type="journal article" date="2022" name="Mol. Biol. Evol.">
        <title>Comparative Genomics Reveals Insights into the Divergent Evolution of Astigmatic Mites and Household Pest Adaptations.</title>
        <authorList>
            <person name="Xiong Q."/>
            <person name="Wan A.T."/>
            <person name="Liu X."/>
            <person name="Fung C.S."/>
            <person name="Xiao X."/>
            <person name="Malainual N."/>
            <person name="Hou J."/>
            <person name="Wang L."/>
            <person name="Wang M."/>
            <person name="Yang K.Y."/>
            <person name="Cui Y."/>
            <person name="Leung E.L."/>
            <person name="Nong W."/>
            <person name="Shin S.K."/>
            <person name="Au S.W."/>
            <person name="Jeong K.Y."/>
            <person name="Chew F.T."/>
            <person name="Hui J.H."/>
            <person name="Leung T.F."/>
            <person name="Tungtrongchitr A."/>
            <person name="Zhong N."/>
            <person name="Liu Z."/>
            <person name="Tsui S.K."/>
        </authorList>
    </citation>
    <scope>NUCLEOTIDE SEQUENCE [LARGE SCALE GENOMIC DNA]</scope>
    <source>
        <strain evidence="14">Derp</strain>
    </source>
</reference>
<feature type="domain" description="Aminoacyl-tRNA synthetase class Ia" evidence="11">
    <location>
        <begin position="395"/>
        <end position="560"/>
    </location>
</feature>
<dbReference type="InterPro" id="IPR013155">
    <property type="entry name" value="M/V/L/I-tRNA-synth_anticd-bd"/>
</dbReference>
<evidence type="ECO:0000256" key="2">
    <source>
        <dbReference type="ARBA" id="ARBA00013164"/>
    </source>
</evidence>
<gene>
    <name evidence="14" type="ORF">DERP_012126</name>
</gene>
<dbReference type="PRINTS" id="PR00985">
    <property type="entry name" value="TRNASYNTHLEU"/>
</dbReference>
<dbReference type="Pfam" id="PF00133">
    <property type="entry name" value="tRNA-synt_1"/>
    <property type="match status" value="1"/>
</dbReference>
<dbReference type="EC" id="6.1.1.4" evidence="2"/>
<keyword evidence="15" id="KW-1185">Reference proteome</keyword>
<keyword evidence="4 10" id="KW-0547">Nucleotide-binding</keyword>
<sequence>MVTWFIDYKLHVYIYMPLAFRIKQIVPYRLYATTVFSEPNKFKSKFDYSYVPEILRDIENKWKNKVDKYWMNVVAKHQTTTNTKYVLSMFPYPSGQLHLGHTRIYTTADLLFKTSYLCGENVVNPMGFDSFGLPAENAARINNKNPFVWTISNIEQMKSQLKNLGYHFHWRESTSDPSYYRWTQWLFTELFKSGLAYQGISQVNWDPIDCTVLADEQVDSEGKSWRSGALVEKRFHKQWFIKTNAFANDLYAGEDIIDTGHWNFILAHQRWWIQKPSGYLFYLTMDEDKSGLDNILQIFTPYPELFCTSKTFIGISKQHWLSNGKKHREIVGQIKNPFLTDKKMDIRLIEDANFPPSTQATLFIAREMHPDETKRTEVLDRARSIGLGGYYTSRSYRDWLISRQRFWGTPIPIVHCSNCGPVPVDDQDLPIQLPDIEYSKISSYSSNDISSPLKNFAPNDWLNVKCPKCKTYDAIRETDTCDTFFDSSWYFLRYFTEPSDTQPFDKIRLRPVDCYIGGKEHSALHLFYARFITHFLRSKGYLEFREPFHTLLMQAIVKARTYKLNGKYLTAEEAKDRKDVEVTFEKMSKSKGTGVDPDLLVQQYSSDAVRWTILSVGNPESERLWDSEEKEFGPTFVFFHRLLLTIEEYLAIKSGQSKIKPLDSLKFDETLKDFDRSTDQHVFNVLYSICSSYQIRNGTSSIHKLVNLLRANIRNNIVHTKEYERALASLIIMISPFVPCFASECWQAFTSQTKENECSKLYGFDYDKNVFEQKWPKIIDPNFLYIVRFTYRNENGREEEKKRIKIPLKLLQSWSEKEIRNLFTSINEEIEWIEIVKNSSIVVRLKNQSTVIPMHEGFVDV</sequence>
<comment type="similarity">
    <text evidence="1 10">Belongs to the class-I aminoacyl-tRNA synthetase family.</text>
</comment>
<evidence type="ECO:0000256" key="3">
    <source>
        <dbReference type="ARBA" id="ARBA00022598"/>
    </source>
</evidence>
<dbReference type="Pfam" id="PF09334">
    <property type="entry name" value="tRNA-synt_1g"/>
    <property type="match status" value="1"/>
</dbReference>
<feature type="domain" description="Methionyl/Leucyl tRNA synthetase" evidence="13">
    <location>
        <begin position="85"/>
        <end position="220"/>
    </location>
</feature>
<dbReference type="PROSITE" id="PS00178">
    <property type="entry name" value="AA_TRNA_LIGASE_I"/>
    <property type="match status" value="1"/>
</dbReference>
<dbReference type="InterPro" id="IPR015413">
    <property type="entry name" value="Methionyl/Leucyl_tRNA_Synth"/>
</dbReference>
<evidence type="ECO:0000256" key="7">
    <source>
        <dbReference type="ARBA" id="ARBA00023146"/>
    </source>
</evidence>
<name>A0ABQ8IU73_DERPT</name>
<evidence type="ECO:0000256" key="10">
    <source>
        <dbReference type="RuleBase" id="RU363035"/>
    </source>
</evidence>
<dbReference type="SUPFAM" id="SSF47323">
    <property type="entry name" value="Anticodon-binding domain of a subclass of class I aminoacyl-tRNA synthetases"/>
    <property type="match status" value="1"/>
</dbReference>
<dbReference type="CDD" id="cd00812">
    <property type="entry name" value="LeuRS_core"/>
    <property type="match status" value="1"/>
</dbReference>
<evidence type="ECO:0000259" key="11">
    <source>
        <dbReference type="Pfam" id="PF00133"/>
    </source>
</evidence>
<dbReference type="Gene3D" id="1.10.730.10">
    <property type="entry name" value="Isoleucyl-tRNA Synthetase, Domain 1"/>
    <property type="match status" value="1"/>
</dbReference>
<dbReference type="PANTHER" id="PTHR43740:SF2">
    <property type="entry name" value="LEUCINE--TRNA LIGASE, MITOCHONDRIAL"/>
    <property type="match status" value="1"/>
</dbReference>
<dbReference type="InterPro" id="IPR002302">
    <property type="entry name" value="Leu-tRNA-ligase"/>
</dbReference>
<accession>A0ABQ8IU73</accession>
<evidence type="ECO:0000256" key="8">
    <source>
        <dbReference type="ARBA" id="ARBA00030520"/>
    </source>
</evidence>
<evidence type="ECO:0000256" key="9">
    <source>
        <dbReference type="ARBA" id="ARBA00047469"/>
    </source>
</evidence>
<evidence type="ECO:0000259" key="13">
    <source>
        <dbReference type="Pfam" id="PF09334"/>
    </source>
</evidence>
<dbReference type="Gene3D" id="3.40.50.620">
    <property type="entry name" value="HUPs"/>
    <property type="match status" value="2"/>
</dbReference>
<organism evidence="14 15">
    <name type="scientific">Dermatophagoides pteronyssinus</name>
    <name type="common">European house dust mite</name>
    <dbReference type="NCBI Taxonomy" id="6956"/>
    <lineage>
        <taxon>Eukaryota</taxon>
        <taxon>Metazoa</taxon>
        <taxon>Ecdysozoa</taxon>
        <taxon>Arthropoda</taxon>
        <taxon>Chelicerata</taxon>
        <taxon>Arachnida</taxon>
        <taxon>Acari</taxon>
        <taxon>Acariformes</taxon>
        <taxon>Sarcoptiformes</taxon>
        <taxon>Astigmata</taxon>
        <taxon>Psoroptidia</taxon>
        <taxon>Analgoidea</taxon>
        <taxon>Pyroglyphidae</taxon>
        <taxon>Dermatophagoidinae</taxon>
        <taxon>Dermatophagoides</taxon>
    </lineage>
</organism>
<dbReference type="InterPro" id="IPR009080">
    <property type="entry name" value="tRNAsynth_Ia_anticodon-bd"/>
</dbReference>
<evidence type="ECO:0000256" key="1">
    <source>
        <dbReference type="ARBA" id="ARBA00005594"/>
    </source>
</evidence>
<keyword evidence="7 10" id="KW-0030">Aminoacyl-tRNA synthetase</keyword>
<keyword evidence="6 10" id="KW-0648">Protein biosynthesis</keyword>
<evidence type="ECO:0000256" key="6">
    <source>
        <dbReference type="ARBA" id="ARBA00022917"/>
    </source>
</evidence>
<evidence type="ECO:0000256" key="5">
    <source>
        <dbReference type="ARBA" id="ARBA00022840"/>
    </source>
</evidence>
<keyword evidence="3 10" id="KW-0436">Ligase</keyword>
<evidence type="ECO:0000259" key="12">
    <source>
        <dbReference type="Pfam" id="PF08264"/>
    </source>
</evidence>
<feature type="domain" description="Methionyl/Valyl/Leucyl/Isoleucyl-tRNA synthetase anticodon-binding" evidence="12">
    <location>
        <begin position="693"/>
        <end position="784"/>
    </location>
</feature>
<dbReference type="InterPro" id="IPR002300">
    <property type="entry name" value="aa-tRNA-synth_Ia"/>
</dbReference>
<comment type="caution">
    <text evidence="14">The sequence shown here is derived from an EMBL/GenBank/DDBJ whole genome shotgun (WGS) entry which is preliminary data.</text>
</comment>
<evidence type="ECO:0000313" key="14">
    <source>
        <dbReference type="EMBL" id="KAH9413792.1"/>
    </source>
</evidence>
<dbReference type="Pfam" id="PF08264">
    <property type="entry name" value="Anticodon_1"/>
    <property type="match status" value="1"/>
</dbReference>
<proteinExistence type="inferred from homology"/>
<dbReference type="PANTHER" id="PTHR43740">
    <property type="entry name" value="LEUCYL-TRNA SYNTHETASE"/>
    <property type="match status" value="1"/>
</dbReference>
<comment type="catalytic activity">
    <reaction evidence="9">
        <text>tRNA(Leu) + L-leucine + ATP = L-leucyl-tRNA(Leu) + AMP + diphosphate</text>
        <dbReference type="Rhea" id="RHEA:11688"/>
        <dbReference type="Rhea" id="RHEA-COMP:9613"/>
        <dbReference type="Rhea" id="RHEA-COMP:9622"/>
        <dbReference type="ChEBI" id="CHEBI:30616"/>
        <dbReference type="ChEBI" id="CHEBI:33019"/>
        <dbReference type="ChEBI" id="CHEBI:57427"/>
        <dbReference type="ChEBI" id="CHEBI:78442"/>
        <dbReference type="ChEBI" id="CHEBI:78494"/>
        <dbReference type="ChEBI" id="CHEBI:456215"/>
        <dbReference type="EC" id="6.1.1.4"/>
    </reaction>
</comment>